<accession>A0A1Y2LBJ2</accession>
<dbReference type="Proteomes" id="UP000193396">
    <property type="component" value="Unassembled WGS sequence"/>
</dbReference>
<dbReference type="EMBL" id="JFKB01000006">
    <property type="protein sequence ID" value="OSQ48050.1"/>
    <property type="molecule type" value="Genomic_DNA"/>
</dbReference>
<reference evidence="1 2" key="1">
    <citation type="submission" date="2014-03" db="EMBL/GenBank/DDBJ databases">
        <title>The draft genome sequence of Thalassospira alkalitolerans JCM 18968.</title>
        <authorList>
            <person name="Lai Q."/>
            <person name="Shao Z."/>
        </authorList>
    </citation>
    <scope>NUCLEOTIDE SEQUENCE [LARGE SCALE GENOMIC DNA]</scope>
    <source>
        <strain evidence="1 2">JCM 18968</strain>
    </source>
</reference>
<proteinExistence type="predicted"/>
<comment type="caution">
    <text evidence="1">The sequence shown here is derived from an EMBL/GenBank/DDBJ whole genome shotgun (WGS) entry which is preliminary data.</text>
</comment>
<dbReference type="STRING" id="1293890.TALK_10675"/>
<name>A0A1Y2LBJ2_9PROT</name>
<organism evidence="1 2">
    <name type="scientific">Thalassospira alkalitolerans</name>
    <dbReference type="NCBI Taxonomy" id="1293890"/>
    <lineage>
        <taxon>Bacteria</taxon>
        <taxon>Pseudomonadati</taxon>
        <taxon>Pseudomonadota</taxon>
        <taxon>Alphaproteobacteria</taxon>
        <taxon>Rhodospirillales</taxon>
        <taxon>Thalassospiraceae</taxon>
        <taxon>Thalassospira</taxon>
    </lineage>
</organism>
<sequence length="83" mass="9586">MTLWAMFRVWQSHRPRSYRHSDAFNQIKDHGECVVLIKNAGLIISAGPKILKRGQYAMISCAWEGFLSRMLGGRHHNAIIFME</sequence>
<evidence type="ECO:0000313" key="2">
    <source>
        <dbReference type="Proteomes" id="UP000193396"/>
    </source>
</evidence>
<dbReference type="AlphaFoldDB" id="A0A1Y2LBJ2"/>
<gene>
    <name evidence="1" type="ORF">TALK_10675</name>
</gene>
<evidence type="ECO:0000313" key="1">
    <source>
        <dbReference type="EMBL" id="OSQ48050.1"/>
    </source>
</evidence>
<keyword evidence="2" id="KW-1185">Reference proteome</keyword>
<protein>
    <submittedName>
        <fullName evidence="1">Uncharacterized protein</fullName>
    </submittedName>
</protein>